<protein>
    <submittedName>
        <fullName evidence="1">Uncharacterized protein</fullName>
    </submittedName>
</protein>
<evidence type="ECO:0000313" key="1">
    <source>
        <dbReference type="EMBL" id="MPM49839.1"/>
    </source>
</evidence>
<name>A0A645A9H4_9ZZZZ</name>
<proteinExistence type="predicted"/>
<dbReference type="EMBL" id="VSSQ01012696">
    <property type="protein sequence ID" value="MPM49839.1"/>
    <property type="molecule type" value="Genomic_DNA"/>
</dbReference>
<gene>
    <name evidence="1" type="ORF">SDC9_96571</name>
</gene>
<organism evidence="1">
    <name type="scientific">bioreactor metagenome</name>
    <dbReference type="NCBI Taxonomy" id="1076179"/>
    <lineage>
        <taxon>unclassified sequences</taxon>
        <taxon>metagenomes</taxon>
        <taxon>ecological metagenomes</taxon>
    </lineage>
</organism>
<accession>A0A645A9H4</accession>
<dbReference type="AlphaFoldDB" id="A0A645A9H4"/>
<comment type="caution">
    <text evidence="1">The sequence shown here is derived from an EMBL/GenBank/DDBJ whole genome shotgun (WGS) entry which is preliminary data.</text>
</comment>
<sequence>MELEEFAEKVAQNIHRIFPTLKAPKSFDPEEEEDEED</sequence>
<reference evidence="1" key="1">
    <citation type="submission" date="2019-08" db="EMBL/GenBank/DDBJ databases">
        <authorList>
            <person name="Kucharzyk K."/>
            <person name="Murdoch R.W."/>
            <person name="Higgins S."/>
            <person name="Loffler F."/>
        </authorList>
    </citation>
    <scope>NUCLEOTIDE SEQUENCE</scope>
</reference>